<name>A0A6J8E063_MYTCO</name>
<evidence type="ECO:0000313" key="2">
    <source>
        <dbReference type="Proteomes" id="UP000507470"/>
    </source>
</evidence>
<dbReference type="Proteomes" id="UP000507470">
    <property type="component" value="Unassembled WGS sequence"/>
</dbReference>
<evidence type="ECO:0000313" key="1">
    <source>
        <dbReference type="EMBL" id="CAC5413840.1"/>
    </source>
</evidence>
<organism evidence="1 2">
    <name type="scientific">Mytilus coruscus</name>
    <name type="common">Sea mussel</name>
    <dbReference type="NCBI Taxonomy" id="42192"/>
    <lineage>
        <taxon>Eukaryota</taxon>
        <taxon>Metazoa</taxon>
        <taxon>Spiralia</taxon>
        <taxon>Lophotrochozoa</taxon>
        <taxon>Mollusca</taxon>
        <taxon>Bivalvia</taxon>
        <taxon>Autobranchia</taxon>
        <taxon>Pteriomorphia</taxon>
        <taxon>Mytilida</taxon>
        <taxon>Mytiloidea</taxon>
        <taxon>Mytilidae</taxon>
        <taxon>Mytilinae</taxon>
        <taxon>Mytilus</taxon>
    </lineage>
</organism>
<sequence>MGLESCPSLVTLKLKVELGKITPIPEYNPFEVLSELKFWLENVTLISCRYLRHYCKSDAVIYSDAGNIAAAAFTVELEKKIFHMMCPCCEMAQSSTWGELETIESIKLMIACKAKGTLVVPKRTSAAFWPLLFDKHLINQDYVKNIVVFKNTGGIYEQDSNKNMIFGVKPFGSPVLSVLLHAS</sequence>
<gene>
    <name evidence="1" type="ORF">MCOR_46698</name>
</gene>
<proteinExistence type="predicted"/>
<reference evidence="1 2" key="1">
    <citation type="submission" date="2020-06" db="EMBL/GenBank/DDBJ databases">
        <authorList>
            <person name="Li R."/>
            <person name="Bekaert M."/>
        </authorList>
    </citation>
    <scope>NUCLEOTIDE SEQUENCE [LARGE SCALE GENOMIC DNA]</scope>
    <source>
        <strain evidence="2">wild</strain>
    </source>
</reference>
<protein>
    <submittedName>
        <fullName evidence="1">Uncharacterized protein</fullName>
    </submittedName>
</protein>
<dbReference type="EMBL" id="CACVKT020008246">
    <property type="protein sequence ID" value="CAC5413840.1"/>
    <property type="molecule type" value="Genomic_DNA"/>
</dbReference>
<dbReference type="AlphaFoldDB" id="A0A6J8E063"/>
<dbReference type="OrthoDB" id="5949962at2759"/>
<keyword evidence="2" id="KW-1185">Reference proteome</keyword>
<accession>A0A6J8E063</accession>